<dbReference type="STRING" id="1448308.A0A2T2PCW6"/>
<dbReference type="SMART" id="SM00849">
    <property type="entry name" value="Lactamase_B"/>
    <property type="match status" value="1"/>
</dbReference>
<gene>
    <name evidence="2" type="ORF">BS50DRAFT_480678</name>
</gene>
<dbReference type="GO" id="GO:0016787">
    <property type="term" value="F:hydrolase activity"/>
    <property type="evidence" value="ECO:0007669"/>
    <property type="project" value="UniProtKB-KW"/>
</dbReference>
<keyword evidence="3" id="KW-1185">Reference proteome</keyword>
<feature type="domain" description="Metallo-beta-lactamase" evidence="1">
    <location>
        <begin position="31"/>
        <end position="223"/>
    </location>
</feature>
<evidence type="ECO:0000313" key="3">
    <source>
        <dbReference type="Proteomes" id="UP000240883"/>
    </source>
</evidence>
<dbReference type="InterPro" id="IPR001279">
    <property type="entry name" value="Metallo-B-lactamas"/>
</dbReference>
<dbReference type="InterPro" id="IPR050855">
    <property type="entry name" value="NDM-1-like"/>
</dbReference>
<protein>
    <submittedName>
        <fullName evidence="2">Metallo-hydrolase/oxidoreductase</fullName>
    </submittedName>
</protein>
<dbReference type="Gene3D" id="3.60.15.10">
    <property type="entry name" value="Ribonuclease Z/Hydroxyacylglutathione hydrolase-like"/>
    <property type="match status" value="1"/>
</dbReference>
<sequence>MKFSPLALAAVPASASCLRVETFINGGASLDMVSSLVIGSEAAVLIDMPLAVPQAQALAAWVANTTDKPLIAAFTTHFHPDHYLSGAALFAHFPDTKYYASSKSVAHIENEAATQIEAWGGILGADNVPSTPVLPSPYDFTFFTLPGDEDAPIHLLSPLVGDTVDETMFWIPSVETLIAGDTVFSQDMHLWLSDLVNVELTESWISTLDYIDHLHPRRVIPGHAAAAQSFRNATSVQHSRDYLNFFKDEVQNKGVDAFTPQELYAMFNEQFPGILSENSAMILNISSENFGKGGAKREHYFDLEAYNSTAELQGWNLGA</sequence>
<name>A0A2T2PCW6_CORCC</name>
<dbReference type="PROSITE" id="PS51257">
    <property type="entry name" value="PROKAR_LIPOPROTEIN"/>
    <property type="match status" value="1"/>
</dbReference>
<dbReference type="Pfam" id="PF00753">
    <property type="entry name" value="Lactamase_B"/>
    <property type="match status" value="1"/>
</dbReference>
<organism evidence="2 3">
    <name type="scientific">Corynespora cassiicola Philippines</name>
    <dbReference type="NCBI Taxonomy" id="1448308"/>
    <lineage>
        <taxon>Eukaryota</taxon>
        <taxon>Fungi</taxon>
        <taxon>Dikarya</taxon>
        <taxon>Ascomycota</taxon>
        <taxon>Pezizomycotina</taxon>
        <taxon>Dothideomycetes</taxon>
        <taxon>Pleosporomycetidae</taxon>
        <taxon>Pleosporales</taxon>
        <taxon>Corynesporascaceae</taxon>
        <taxon>Corynespora</taxon>
    </lineage>
</organism>
<dbReference type="PANTHER" id="PTHR42951">
    <property type="entry name" value="METALLO-BETA-LACTAMASE DOMAIN-CONTAINING"/>
    <property type="match status" value="1"/>
</dbReference>
<dbReference type="Proteomes" id="UP000240883">
    <property type="component" value="Unassembled WGS sequence"/>
</dbReference>
<dbReference type="CDD" id="cd07739">
    <property type="entry name" value="metallo-hydrolase-like_MBL-fold"/>
    <property type="match status" value="1"/>
</dbReference>
<dbReference type="EMBL" id="KZ678128">
    <property type="protein sequence ID" value="PSN75519.1"/>
    <property type="molecule type" value="Genomic_DNA"/>
</dbReference>
<evidence type="ECO:0000259" key="1">
    <source>
        <dbReference type="SMART" id="SM00849"/>
    </source>
</evidence>
<reference evidence="2 3" key="1">
    <citation type="journal article" date="2018" name="Front. Microbiol.">
        <title>Genome-Wide Analysis of Corynespora cassiicola Leaf Fall Disease Putative Effectors.</title>
        <authorList>
            <person name="Lopez D."/>
            <person name="Ribeiro S."/>
            <person name="Label P."/>
            <person name="Fumanal B."/>
            <person name="Venisse J.S."/>
            <person name="Kohler A."/>
            <person name="de Oliveira R.R."/>
            <person name="Labutti K."/>
            <person name="Lipzen A."/>
            <person name="Lail K."/>
            <person name="Bauer D."/>
            <person name="Ohm R.A."/>
            <person name="Barry K.W."/>
            <person name="Spatafora J."/>
            <person name="Grigoriev I.V."/>
            <person name="Martin F.M."/>
            <person name="Pujade-Renaud V."/>
        </authorList>
    </citation>
    <scope>NUCLEOTIDE SEQUENCE [LARGE SCALE GENOMIC DNA]</scope>
    <source>
        <strain evidence="2 3">Philippines</strain>
    </source>
</reference>
<dbReference type="OrthoDB" id="536211at2759"/>
<accession>A0A2T2PCW6</accession>
<proteinExistence type="predicted"/>
<dbReference type="InterPro" id="IPR036866">
    <property type="entry name" value="RibonucZ/Hydroxyglut_hydro"/>
</dbReference>
<dbReference type="PANTHER" id="PTHR42951:SF14">
    <property type="entry name" value="METALLO-BETA-LACTAMASE SUPERFAMILY PROTEIN"/>
    <property type="match status" value="1"/>
</dbReference>
<dbReference type="AlphaFoldDB" id="A0A2T2PCW6"/>
<evidence type="ECO:0000313" key="2">
    <source>
        <dbReference type="EMBL" id="PSN75519.1"/>
    </source>
</evidence>
<dbReference type="SUPFAM" id="SSF56281">
    <property type="entry name" value="Metallo-hydrolase/oxidoreductase"/>
    <property type="match status" value="1"/>
</dbReference>
<keyword evidence="2" id="KW-0378">Hydrolase</keyword>